<dbReference type="InterPro" id="IPR005225">
    <property type="entry name" value="Small_GTP-bd"/>
</dbReference>
<evidence type="ECO:0000256" key="5">
    <source>
        <dbReference type="ARBA" id="ARBA00022917"/>
    </source>
</evidence>
<evidence type="ECO:0000256" key="2">
    <source>
        <dbReference type="ARBA" id="ARBA00005870"/>
    </source>
</evidence>
<dbReference type="GO" id="GO:0003746">
    <property type="term" value="F:translation elongation factor activity"/>
    <property type="evidence" value="ECO:0007669"/>
    <property type="project" value="UniProtKB-UniRule"/>
</dbReference>
<dbReference type="FunFam" id="3.40.50.300:FF:000558">
    <property type="entry name" value="Elongation factor G, mitochondrial"/>
    <property type="match status" value="1"/>
</dbReference>
<proteinExistence type="inferred from homology"/>
<evidence type="ECO:0000313" key="12">
    <source>
        <dbReference type="Proteomes" id="UP001202479"/>
    </source>
</evidence>
<dbReference type="SUPFAM" id="SSF52540">
    <property type="entry name" value="P-loop containing nucleoside triphosphate hydrolases"/>
    <property type="match status" value="1"/>
</dbReference>
<comment type="subcellular location">
    <subcellularLocation>
        <location evidence="1 9">Mitochondrion</location>
    </subcellularLocation>
</comment>
<comment type="similarity">
    <text evidence="9">Belongs to the GTP-binding elongation factor family. EF-G/EF-2 subfamily.</text>
</comment>
<dbReference type="Proteomes" id="UP001202479">
    <property type="component" value="Unassembled WGS sequence"/>
</dbReference>
<dbReference type="NCBIfam" id="NF009381">
    <property type="entry name" value="PRK12740.1-5"/>
    <property type="match status" value="1"/>
</dbReference>
<dbReference type="Pfam" id="PF03144">
    <property type="entry name" value="GTP_EFTU_D2"/>
    <property type="match status" value="1"/>
</dbReference>
<dbReference type="InterPro" id="IPR047872">
    <property type="entry name" value="EFG_IV"/>
</dbReference>
<dbReference type="CDD" id="cd16262">
    <property type="entry name" value="EFG_III"/>
    <property type="match status" value="1"/>
</dbReference>
<dbReference type="SMART" id="SM00889">
    <property type="entry name" value="EFG_IV"/>
    <property type="match status" value="1"/>
</dbReference>
<dbReference type="InterPro" id="IPR004540">
    <property type="entry name" value="Transl_elong_EFG/EF2"/>
</dbReference>
<evidence type="ECO:0000256" key="9">
    <source>
        <dbReference type="HAMAP-Rule" id="MF_03061"/>
    </source>
</evidence>
<dbReference type="NCBIfam" id="TIGR00484">
    <property type="entry name" value="EF-G"/>
    <property type="match status" value="1"/>
</dbReference>
<evidence type="ECO:0000256" key="6">
    <source>
        <dbReference type="ARBA" id="ARBA00022946"/>
    </source>
</evidence>
<dbReference type="FunFam" id="3.30.70.240:FF:000015">
    <property type="entry name" value="Elongation factor G, mitochondrial"/>
    <property type="match status" value="1"/>
</dbReference>
<dbReference type="InterPro" id="IPR041095">
    <property type="entry name" value="EFG_II"/>
</dbReference>
<feature type="binding site" evidence="9">
    <location>
        <begin position="101"/>
        <end position="108"/>
    </location>
    <ligand>
        <name>GTP</name>
        <dbReference type="ChEBI" id="CHEBI:37565"/>
    </ligand>
</feature>
<dbReference type="Pfam" id="PF00679">
    <property type="entry name" value="EFG_C"/>
    <property type="match status" value="1"/>
</dbReference>
<feature type="binding site" evidence="9">
    <location>
        <begin position="172"/>
        <end position="176"/>
    </location>
    <ligand>
        <name>GTP</name>
        <dbReference type="ChEBI" id="CHEBI:37565"/>
    </ligand>
</feature>
<dbReference type="GO" id="GO:0005739">
    <property type="term" value="C:mitochondrion"/>
    <property type="evidence" value="ECO:0007669"/>
    <property type="project" value="UniProtKB-SubCell"/>
</dbReference>
<dbReference type="PRINTS" id="PR00315">
    <property type="entry name" value="ELONGATNFCT"/>
</dbReference>
<dbReference type="Pfam" id="PF00009">
    <property type="entry name" value="GTP_EFTU"/>
    <property type="match status" value="1"/>
</dbReference>
<dbReference type="PROSITE" id="PS51722">
    <property type="entry name" value="G_TR_2"/>
    <property type="match status" value="1"/>
</dbReference>
<dbReference type="FunFam" id="3.30.70.870:FF:000001">
    <property type="entry name" value="Elongation factor G"/>
    <property type="match status" value="1"/>
</dbReference>
<dbReference type="Gene3D" id="3.30.230.10">
    <property type="match status" value="1"/>
</dbReference>
<dbReference type="Gene3D" id="2.40.30.10">
    <property type="entry name" value="Translation factors"/>
    <property type="match status" value="1"/>
</dbReference>
<dbReference type="SUPFAM" id="SSF50447">
    <property type="entry name" value="Translation proteins"/>
    <property type="match status" value="1"/>
</dbReference>
<dbReference type="Gene3D" id="3.30.70.240">
    <property type="match status" value="1"/>
</dbReference>
<dbReference type="NCBIfam" id="TIGR00231">
    <property type="entry name" value="small_GTP"/>
    <property type="match status" value="1"/>
</dbReference>
<comment type="pathway">
    <text evidence="9">Protein biosynthesis; polypeptide chain elongation.</text>
</comment>
<reference evidence="11" key="1">
    <citation type="journal article" date="2022" name="DNA Res.">
        <title>Genome analysis of five recently described species of the CUG-Ser clade uncovers Candida theae as a new hybrid lineage with pathogenic potential in the Candida parapsilosis species complex.</title>
        <authorList>
            <person name="Mixao V."/>
            <person name="Del Olmo V."/>
            <person name="Hegedusova E."/>
            <person name="Saus E."/>
            <person name="Pryszcz L."/>
            <person name="Cillingova A."/>
            <person name="Nosek J."/>
            <person name="Gabaldon T."/>
        </authorList>
    </citation>
    <scope>NUCLEOTIDE SEQUENCE</scope>
    <source>
        <strain evidence="11">CBS 10844</strain>
    </source>
</reference>
<dbReference type="InterPro" id="IPR009022">
    <property type="entry name" value="EFG_III"/>
</dbReference>
<protein>
    <recommendedName>
        <fullName evidence="9">Elongation factor G, mitochondrial</fullName>
        <shortName evidence="9">EF-Gmt</shortName>
    </recommendedName>
    <alternativeName>
        <fullName evidence="9">Elongation factor G 1, mitochondrial</fullName>
        <shortName evidence="9">mEF-G 1</shortName>
    </alternativeName>
    <alternativeName>
        <fullName evidence="9">Elongation factor G1</fullName>
    </alternativeName>
</protein>
<sequence>MSSVVRGVWRSSRLVEGITYKCSNYNFGTNKLTRGGVGKGLCVPRCISRGFQTSTYLSEDVKHQRPHTYEEEKVIIDEIIKNSTTEDILASKRIRNIGISAHIDSGKTTFTERVLFYTGRIKAIHEVRGRDSVGAKMDHMDLEREKGITIQSAATYCSWDKDNQSYHFNLIDTPGHIDFTIEVERALRVLDGAVLVVCAVAGVQSQTVTVDRQMRRYNIPRITFINKMDRMGANPWKAIDQINAKLKMHAAAIQVPIGAEENLQGVVNIIDRVALYNEGAQGETIRKDKVPEDLKDLVEEKRLFLIETLADVDEEIADIYLEGEEPTVEQIKAAIRRATIGRKFTPVLMGSALANRGIQPVLDAVVDYLPQPNEVLNTGFEVQSDGSETPINLVASSAAPFVGLAFKLEEGPYGQLTYIRVYQGKLKKGAYMTHIKSGKKVKVSRLVRMHSNEMEDVSEVGSGEICATFGIDCASGDTFIGQGLNKQIAMSSMFVPEAVISLSIAPKSKENGAFSKAMNRFQKEDPTFRVHFDPESKETIISGMGELHLEIYVERIKREYGVDCVTGKPQVSYRETITGSTPFDYTHKKQSGGAGQYGRVIGEMKPIEGENKFETQIVGGKIPEKFLLACQKGFDDCLEKGPLIGHKVLGVDMLINDGQTHVVDSSEMAFRTATQGAFKQAFENAQPVILEPIMTVDITAPNEFQGAVVGLINKLGGMINETVNGQDEFTVSAECSLNSMFGFSTTLRASTQGKGEFSLEFLKYAQTAPQLQKQLISDYQKAQASKK</sequence>
<dbReference type="InterPro" id="IPR035647">
    <property type="entry name" value="EFG_III/V"/>
</dbReference>
<keyword evidence="8 9" id="KW-0342">GTP-binding</keyword>
<dbReference type="SUPFAM" id="SSF54980">
    <property type="entry name" value="EF-G C-terminal domain-like"/>
    <property type="match status" value="2"/>
</dbReference>
<dbReference type="AlphaFoldDB" id="A0AAI9SVE0"/>
<dbReference type="Gene3D" id="3.40.50.300">
    <property type="entry name" value="P-loop containing nucleotide triphosphate hydrolases"/>
    <property type="match status" value="1"/>
</dbReference>
<comment type="caution">
    <text evidence="11">The sequence shown here is derived from an EMBL/GenBank/DDBJ whole genome shotgun (WGS) entry which is preliminary data.</text>
</comment>
<dbReference type="PANTHER" id="PTHR43636:SF2">
    <property type="entry name" value="ELONGATION FACTOR G, MITOCHONDRIAL"/>
    <property type="match status" value="1"/>
</dbReference>
<accession>A0AAI9SVE0</accession>
<name>A0AAI9SVE0_9ASCO</name>
<evidence type="ECO:0000259" key="10">
    <source>
        <dbReference type="PROSITE" id="PS51722"/>
    </source>
</evidence>
<keyword evidence="12" id="KW-1185">Reference proteome</keyword>
<dbReference type="GO" id="GO:0070125">
    <property type="term" value="P:mitochondrial translational elongation"/>
    <property type="evidence" value="ECO:0007669"/>
    <property type="project" value="UniProtKB-UniRule"/>
</dbReference>
<dbReference type="InterPro" id="IPR005517">
    <property type="entry name" value="Transl_elong_EFG/EF2_IV"/>
</dbReference>
<evidence type="ECO:0000256" key="3">
    <source>
        <dbReference type="ARBA" id="ARBA00022741"/>
    </source>
</evidence>
<dbReference type="HAMAP" id="MF_00054_B">
    <property type="entry name" value="EF_G_EF_2_B"/>
    <property type="match status" value="1"/>
</dbReference>
<dbReference type="GO" id="GO:0003924">
    <property type="term" value="F:GTPase activity"/>
    <property type="evidence" value="ECO:0007669"/>
    <property type="project" value="UniProtKB-UniRule"/>
</dbReference>
<evidence type="ECO:0000256" key="8">
    <source>
        <dbReference type="ARBA" id="ARBA00023134"/>
    </source>
</evidence>
<evidence type="ECO:0000256" key="7">
    <source>
        <dbReference type="ARBA" id="ARBA00023128"/>
    </source>
</evidence>
<dbReference type="InterPro" id="IPR009000">
    <property type="entry name" value="Transl_B-barrel_sf"/>
</dbReference>
<dbReference type="Gene3D" id="3.30.70.870">
    <property type="entry name" value="Elongation Factor G (Translational Gtpase), domain 3"/>
    <property type="match status" value="1"/>
</dbReference>
<dbReference type="SUPFAM" id="SSF54211">
    <property type="entry name" value="Ribosomal protein S5 domain 2-like"/>
    <property type="match status" value="1"/>
</dbReference>
<dbReference type="FunFam" id="3.30.230.10:FF:000003">
    <property type="entry name" value="Elongation factor G"/>
    <property type="match status" value="1"/>
</dbReference>
<dbReference type="InterPro" id="IPR000640">
    <property type="entry name" value="EFG_V-like"/>
</dbReference>
<dbReference type="EMBL" id="JAHUZD010000120">
    <property type="protein sequence ID" value="KAI3403768.1"/>
    <property type="molecule type" value="Genomic_DNA"/>
</dbReference>
<comment type="function">
    <text evidence="9">Mitochondrial GTPase that catalyzes the GTP-dependent ribosomal translocation step during translation elongation. During this step, the ribosome changes from the pre-translocational (PRE) to the post-translocational (POST) state as the newly formed A-site-bound peptidyl-tRNA and P-site-bound deacylated tRNA move to the P and E sites, respectively. Catalyzes the coordinated movement of the two tRNA molecules, the mRNA and conformational changes in the ribosome.</text>
</comment>
<feature type="binding site" evidence="9">
    <location>
        <begin position="226"/>
        <end position="229"/>
    </location>
    <ligand>
        <name>GTP</name>
        <dbReference type="ChEBI" id="CHEBI:37565"/>
    </ligand>
</feature>
<dbReference type="FunFam" id="2.40.30.10:FF:000022">
    <property type="entry name" value="Elongation factor G, mitochondrial"/>
    <property type="match status" value="1"/>
</dbReference>
<evidence type="ECO:0000256" key="4">
    <source>
        <dbReference type="ARBA" id="ARBA00022768"/>
    </source>
</evidence>
<dbReference type="PANTHER" id="PTHR43636">
    <property type="entry name" value="ELONGATION FACTOR G, MITOCHONDRIAL"/>
    <property type="match status" value="1"/>
</dbReference>
<dbReference type="InterPro" id="IPR027417">
    <property type="entry name" value="P-loop_NTPase"/>
</dbReference>
<dbReference type="InterPro" id="IPR014721">
    <property type="entry name" value="Ribsml_uS5_D2-typ_fold_subgr"/>
</dbReference>
<evidence type="ECO:0000256" key="1">
    <source>
        <dbReference type="ARBA" id="ARBA00004173"/>
    </source>
</evidence>
<feature type="domain" description="Tr-type G" evidence="10">
    <location>
        <begin position="92"/>
        <end position="373"/>
    </location>
</feature>
<dbReference type="Pfam" id="PF14492">
    <property type="entry name" value="EFG_III"/>
    <property type="match status" value="1"/>
</dbReference>
<organism evidence="11 12">
    <name type="scientific">Candida oxycetoniae</name>
    <dbReference type="NCBI Taxonomy" id="497107"/>
    <lineage>
        <taxon>Eukaryota</taxon>
        <taxon>Fungi</taxon>
        <taxon>Dikarya</taxon>
        <taxon>Ascomycota</taxon>
        <taxon>Saccharomycotina</taxon>
        <taxon>Pichiomycetes</taxon>
        <taxon>Debaryomycetaceae</taxon>
        <taxon>Candida/Lodderomyces clade</taxon>
        <taxon>Candida</taxon>
    </lineage>
</organism>
<keyword evidence="6" id="KW-0809">Transit peptide</keyword>
<keyword evidence="7 9" id="KW-0496">Mitochondrion</keyword>
<dbReference type="CDD" id="cd04091">
    <property type="entry name" value="mtEFG1_II_like"/>
    <property type="match status" value="1"/>
</dbReference>
<dbReference type="CDD" id="cd01434">
    <property type="entry name" value="EFG_mtEFG1_IV"/>
    <property type="match status" value="1"/>
</dbReference>
<dbReference type="InterPro" id="IPR020568">
    <property type="entry name" value="Ribosomal_Su5_D2-typ_SF"/>
</dbReference>
<keyword evidence="5 9" id="KW-0648">Protein biosynthesis</keyword>
<dbReference type="InterPro" id="IPR004161">
    <property type="entry name" value="EFTu-like_2"/>
</dbReference>
<keyword evidence="4 9" id="KW-0251">Elongation factor</keyword>
<gene>
    <name evidence="9" type="primary">MEF1</name>
    <name evidence="11" type="ORF">KGF56_003403</name>
</gene>
<comment type="similarity">
    <text evidence="2">Belongs to the TRAFAC class translation factor GTPase superfamily. Classic translation factor GTPase family. EF-G/EF-2 subfamily.</text>
</comment>
<evidence type="ECO:0000313" key="11">
    <source>
        <dbReference type="EMBL" id="KAI3403768.1"/>
    </source>
</evidence>
<dbReference type="Pfam" id="PF03764">
    <property type="entry name" value="EFG_IV"/>
    <property type="match status" value="1"/>
</dbReference>
<dbReference type="InterPro" id="IPR000795">
    <property type="entry name" value="T_Tr_GTP-bd_dom"/>
</dbReference>
<keyword evidence="3 9" id="KW-0547">Nucleotide-binding</keyword>
<dbReference type="SMART" id="SM00838">
    <property type="entry name" value="EFG_C"/>
    <property type="match status" value="1"/>
</dbReference>
<dbReference type="GO" id="GO:0005525">
    <property type="term" value="F:GTP binding"/>
    <property type="evidence" value="ECO:0007669"/>
    <property type="project" value="UniProtKB-UniRule"/>
</dbReference>
<dbReference type="CDD" id="cd01886">
    <property type="entry name" value="EF-G"/>
    <property type="match status" value="1"/>
</dbReference>